<evidence type="ECO:0000313" key="2">
    <source>
        <dbReference type="EMBL" id="NBJ63189.1"/>
    </source>
</evidence>
<feature type="compositionally biased region" description="Basic and acidic residues" evidence="1">
    <location>
        <begin position="83"/>
        <end position="94"/>
    </location>
</feature>
<feature type="compositionally biased region" description="Basic and acidic residues" evidence="1">
    <location>
        <begin position="65"/>
        <end position="74"/>
    </location>
</feature>
<evidence type="ECO:0000256" key="1">
    <source>
        <dbReference type="SAM" id="MobiDB-lite"/>
    </source>
</evidence>
<dbReference type="AlphaFoldDB" id="A0A6B2EI88"/>
<dbReference type="GO" id="GO:0048598">
    <property type="term" value="P:embryonic morphogenesis"/>
    <property type="evidence" value="ECO:0007669"/>
    <property type="project" value="InterPro"/>
</dbReference>
<sequence>MDLLHPNLLTNEQIVEILKERQLDIPNITGVGREELMRLYMNFIMPQPCRRTRDRSRLETGSATPEKEISNGELKRKHNRITFTEDRESKETQYKVKLPYKPQESDTRTTTPKRRTSSENSPPQNPHSKRKKITWP</sequence>
<feature type="region of interest" description="Disordered" evidence="1">
    <location>
        <begin position="49"/>
        <end position="136"/>
    </location>
</feature>
<organism evidence="2">
    <name type="scientific">Phlebotomus kandelakii</name>
    <dbReference type="NCBI Taxonomy" id="1109342"/>
    <lineage>
        <taxon>Eukaryota</taxon>
        <taxon>Metazoa</taxon>
        <taxon>Ecdysozoa</taxon>
        <taxon>Arthropoda</taxon>
        <taxon>Hexapoda</taxon>
        <taxon>Insecta</taxon>
        <taxon>Pterygota</taxon>
        <taxon>Neoptera</taxon>
        <taxon>Endopterygota</taxon>
        <taxon>Diptera</taxon>
        <taxon>Nematocera</taxon>
        <taxon>Psychodoidea</taxon>
        <taxon>Psychodidae</taxon>
        <taxon>Phlebotomus</taxon>
        <taxon>Larroussius</taxon>
    </lineage>
</organism>
<proteinExistence type="predicted"/>
<name>A0A6B2EI88_9DIPT</name>
<dbReference type="EMBL" id="GIFK01005486">
    <property type="protein sequence ID" value="NBJ63189.1"/>
    <property type="molecule type" value="Transcribed_RNA"/>
</dbReference>
<protein>
    <submittedName>
        <fullName evidence="2">Uncharacterized protein</fullName>
    </submittedName>
</protein>
<dbReference type="InterPro" id="IPR024887">
    <property type="entry name" value="Ashwin"/>
</dbReference>
<dbReference type="Pfam" id="PF15323">
    <property type="entry name" value="Ashwin"/>
    <property type="match status" value="1"/>
</dbReference>
<reference evidence="2" key="1">
    <citation type="submission" date="2019-10" db="EMBL/GenBank/DDBJ databases">
        <title>Short sand fly seasons in Tbilisi, Georgia, hinder development of host immunity to saliva of the visceral leishmaniasis vector Phlebotomus kandelakii.</title>
        <authorList>
            <person name="Oliveira F."/>
            <person name="Giorgobiani E."/>
            <person name="Guimaraes-Costa A.B."/>
            <person name="Abdeladhim M."/>
            <person name="Oristian J."/>
            <person name="Tskhvaradze L."/>
            <person name="Tsertsvadze N."/>
            <person name="Zakalashvili M."/>
            <person name="Valenzuela J.G."/>
            <person name="Kamhawi S."/>
        </authorList>
    </citation>
    <scope>NUCLEOTIDE SEQUENCE</scope>
    <source>
        <strain evidence="2">Wild-capture in Tbilisi</strain>
        <tissue evidence="2">Salivary glands</tissue>
    </source>
</reference>
<dbReference type="GO" id="GO:0072669">
    <property type="term" value="C:tRNA-splicing ligase complex"/>
    <property type="evidence" value="ECO:0007669"/>
    <property type="project" value="InterPro"/>
</dbReference>
<accession>A0A6B2EI88</accession>
<feature type="compositionally biased region" description="Basic residues" evidence="1">
    <location>
        <begin position="127"/>
        <end position="136"/>
    </location>
</feature>